<sequence>MVRPLVPLILFPIVHGDNQFVGRLLPRIYIYQGITVCGKLLQNLRYFKAFFRGIRRFPLFMPFAAPQCSLQYESERSPHSNSSPYGSPWKYGLPEKLPLPSLTITNELRPRPRFFLPRPRAVIEGENPTDQPLRDRSFSTQSVSVAASPINGPQSSLHAKATKPPRKGDAHFDPITLTLTLSRLLVLVYYGINLLFIEFYFWQESQVLDSPIPHGVGYILSMRVGSSHAFRRGCLLVISVLVNGPKSSFVKSVLVTGFFSPAQDPLFLRFKQLIALLLLPYPSATGSTNSMSFLPSNKPKARSVHLLVGLVIGQVRSNSRYWKFFVLSASLRVFRVPMGSISPPPPSLLPVA</sequence>
<protein>
    <submittedName>
        <fullName evidence="1">Uncharacterized protein</fullName>
    </submittedName>
</protein>
<gene>
    <name evidence="1" type="ORF">VNO77_46930</name>
</gene>
<dbReference type="EMBL" id="JAYMYQ010000028">
    <property type="protein sequence ID" value="KAK7298469.1"/>
    <property type="molecule type" value="Genomic_DNA"/>
</dbReference>
<evidence type="ECO:0000313" key="1">
    <source>
        <dbReference type="EMBL" id="KAK7298469.1"/>
    </source>
</evidence>
<dbReference type="Proteomes" id="UP001367508">
    <property type="component" value="Unassembled WGS sequence"/>
</dbReference>
<organism evidence="1 2">
    <name type="scientific">Canavalia gladiata</name>
    <name type="common">Sword bean</name>
    <name type="synonym">Dolichos gladiatus</name>
    <dbReference type="NCBI Taxonomy" id="3824"/>
    <lineage>
        <taxon>Eukaryota</taxon>
        <taxon>Viridiplantae</taxon>
        <taxon>Streptophyta</taxon>
        <taxon>Embryophyta</taxon>
        <taxon>Tracheophyta</taxon>
        <taxon>Spermatophyta</taxon>
        <taxon>Magnoliopsida</taxon>
        <taxon>eudicotyledons</taxon>
        <taxon>Gunneridae</taxon>
        <taxon>Pentapetalae</taxon>
        <taxon>rosids</taxon>
        <taxon>fabids</taxon>
        <taxon>Fabales</taxon>
        <taxon>Fabaceae</taxon>
        <taxon>Papilionoideae</taxon>
        <taxon>50 kb inversion clade</taxon>
        <taxon>NPAAA clade</taxon>
        <taxon>indigoferoid/millettioid clade</taxon>
        <taxon>Phaseoleae</taxon>
        <taxon>Canavalia</taxon>
    </lineage>
</organism>
<reference evidence="1 2" key="1">
    <citation type="submission" date="2024-01" db="EMBL/GenBank/DDBJ databases">
        <title>The genomes of 5 underutilized Papilionoideae crops provide insights into root nodulation and disease resistanc.</title>
        <authorList>
            <person name="Jiang F."/>
        </authorList>
    </citation>
    <scope>NUCLEOTIDE SEQUENCE [LARGE SCALE GENOMIC DNA]</scope>
    <source>
        <strain evidence="1">LVBAO_FW01</strain>
        <tissue evidence="1">Leaves</tissue>
    </source>
</reference>
<name>A0AAN9JHQ7_CANGL</name>
<proteinExistence type="predicted"/>
<accession>A0AAN9JHQ7</accession>
<evidence type="ECO:0000313" key="2">
    <source>
        <dbReference type="Proteomes" id="UP001367508"/>
    </source>
</evidence>
<comment type="caution">
    <text evidence="1">The sequence shown here is derived from an EMBL/GenBank/DDBJ whole genome shotgun (WGS) entry which is preliminary data.</text>
</comment>
<dbReference type="AlphaFoldDB" id="A0AAN9JHQ7"/>
<keyword evidence="2" id="KW-1185">Reference proteome</keyword>